<feature type="non-terminal residue" evidence="1">
    <location>
        <position position="1"/>
    </location>
</feature>
<reference evidence="1 2" key="1">
    <citation type="journal article" date="2021" name="BMC Genomics">
        <title>Datura genome reveals duplications of psychoactive alkaloid biosynthetic genes and high mutation rate following tissue culture.</title>
        <authorList>
            <person name="Rajewski A."/>
            <person name="Carter-House D."/>
            <person name="Stajich J."/>
            <person name="Litt A."/>
        </authorList>
    </citation>
    <scope>NUCLEOTIDE SEQUENCE [LARGE SCALE GENOMIC DNA]</scope>
    <source>
        <strain evidence="1">AR-01</strain>
    </source>
</reference>
<protein>
    <submittedName>
        <fullName evidence="1">Uncharacterized protein</fullName>
    </submittedName>
</protein>
<sequence length="65" mass="6975">ATALNLCFVGASRIVISDSSMSHHLPLKFTCVLQSVVDSSAFRGSPSVFRCCLAGISSALHFRKF</sequence>
<comment type="caution">
    <text evidence="1">The sequence shown here is derived from an EMBL/GenBank/DDBJ whole genome shotgun (WGS) entry which is preliminary data.</text>
</comment>
<name>A0ABS8V830_DATST</name>
<keyword evidence="2" id="KW-1185">Reference proteome</keyword>
<proteinExistence type="predicted"/>
<gene>
    <name evidence="1" type="ORF">HAX54_029019</name>
</gene>
<evidence type="ECO:0000313" key="1">
    <source>
        <dbReference type="EMBL" id="MCD9642309.1"/>
    </source>
</evidence>
<dbReference type="Proteomes" id="UP000823775">
    <property type="component" value="Unassembled WGS sequence"/>
</dbReference>
<dbReference type="EMBL" id="JACEIK010003580">
    <property type="protein sequence ID" value="MCD9642309.1"/>
    <property type="molecule type" value="Genomic_DNA"/>
</dbReference>
<organism evidence="1 2">
    <name type="scientific">Datura stramonium</name>
    <name type="common">Jimsonweed</name>
    <name type="synonym">Common thornapple</name>
    <dbReference type="NCBI Taxonomy" id="4076"/>
    <lineage>
        <taxon>Eukaryota</taxon>
        <taxon>Viridiplantae</taxon>
        <taxon>Streptophyta</taxon>
        <taxon>Embryophyta</taxon>
        <taxon>Tracheophyta</taxon>
        <taxon>Spermatophyta</taxon>
        <taxon>Magnoliopsida</taxon>
        <taxon>eudicotyledons</taxon>
        <taxon>Gunneridae</taxon>
        <taxon>Pentapetalae</taxon>
        <taxon>asterids</taxon>
        <taxon>lamiids</taxon>
        <taxon>Solanales</taxon>
        <taxon>Solanaceae</taxon>
        <taxon>Solanoideae</taxon>
        <taxon>Datureae</taxon>
        <taxon>Datura</taxon>
    </lineage>
</organism>
<evidence type="ECO:0000313" key="2">
    <source>
        <dbReference type="Proteomes" id="UP000823775"/>
    </source>
</evidence>
<accession>A0ABS8V830</accession>